<sequence length="66" mass="7881">MEAVKWEDIPSRARAILWQYKGEVNVAKVEGIDWSQMRQMRQINLVCNEEYLKILKESERTADYGY</sequence>
<accession>A0AAU9G5S6</accession>
<evidence type="ECO:0000313" key="1">
    <source>
        <dbReference type="EMBL" id="BFG03061.1"/>
    </source>
</evidence>
<evidence type="ECO:0000313" key="2">
    <source>
        <dbReference type="Proteomes" id="UP001500889"/>
    </source>
</evidence>
<keyword evidence="2" id="KW-1185">Reference proteome</keyword>
<organism evidence="1 2">
    <name type="scientific">Drosophila madeirensis</name>
    <name type="common">Fruit fly</name>
    <dbReference type="NCBI Taxonomy" id="30013"/>
    <lineage>
        <taxon>Eukaryota</taxon>
        <taxon>Metazoa</taxon>
        <taxon>Ecdysozoa</taxon>
        <taxon>Arthropoda</taxon>
        <taxon>Hexapoda</taxon>
        <taxon>Insecta</taxon>
        <taxon>Pterygota</taxon>
        <taxon>Neoptera</taxon>
        <taxon>Endopterygota</taxon>
        <taxon>Diptera</taxon>
        <taxon>Brachycera</taxon>
        <taxon>Muscomorpha</taxon>
        <taxon>Ephydroidea</taxon>
        <taxon>Drosophilidae</taxon>
        <taxon>Drosophila</taxon>
        <taxon>Sophophora</taxon>
    </lineage>
</organism>
<name>A0AAU9G5S6_DROMD</name>
<proteinExistence type="predicted"/>
<reference evidence="1 2" key="1">
    <citation type="submission" date="2024-02" db="EMBL/GenBank/DDBJ databases">
        <title>A chromosome-level genome assembly of Drosophila madeirensis, a fruit fly species endemic to Madeira island.</title>
        <authorList>
            <person name="Tomihara K."/>
            <person name="Llopart A."/>
            <person name="Yamamoto D."/>
        </authorList>
    </citation>
    <scope>NUCLEOTIDE SEQUENCE [LARGE SCALE GENOMIC DNA]</scope>
    <source>
        <strain evidence="1 2">RF1</strain>
    </source>
</reference>
<dbReference type="Proteomes" id="UP001500889">
    <property type="component" value="Chromosome A"/>
</dbReference>
<dbReference type="AlphaFoldDB" id="A0AAU9G5S6"/>
<gene>
    <name evidence="1" type="ORF">DMAD_02407</name>
</gene>
<protein>
    <submittedName>
        <fullName evidence="1">Uncharacterized protein</fullName>
    </submittedName>
</protein>
<dbReference type="EMBL" id="AP029266">
    <property type="protein sequence ID" value="BFG03061.1"/>
    <property type="molecule type" value="Genomic_DNA"/>
</dbReference>